<feature type="compositionally biased region" description="Low complexity" evidence="2">
    <location>
        <begin position="222"/>
        <end position="235"/>
    </location>
</feature>
<evidence type="ECO:0000313" key="4">
    <source>
        <dbReference type="EMBL" id="CCH44428.1"/>
    </source>
</evidence>
<dbReference type="GO" id="GO:0008270">
    <property type="term" value="F:zinc ion binding"/>
    <property type="evidence" value="ECO:0007669"/>
    <property type="project" value="UniProtKB-KW"/>
</dbReference>
<feature type="compositionally biased region" description="Low complexity" evidence="2">
    <location>
        <begin position="496"/>
        <end position="512"/>
    </location>
</feature>
<feature type="compositionally biased region" description="Basic and acidic residues" evidence="2">
    <location>
        <begin position="672"/>
        <end position="685"/>
    </location>
</feature>
<keyword evidence="1" id="KW-0479">Metal-binding</keyword>
<keyword evidence="1" id="KW-0862">Zinc</keyword>
<feature type="compositionally biased region" description="Low complexity" evidence="2">
    <location>
        <begin position="470"/>
        <end position="479"/>
    </location>
</feature>
<feature type="region of interest" description="Disordered" evidence="2">
    <location>
        <begin position="352"/>
        <end position="412"/>
    </location>
</feature>
<dbReference type="PANTHER" id="PTHR39147:SF1">
    <property type="entry name" value="PROTEIN SPT21"/>
    <property type="match status" value="1"/>
</dbReference>
<evidence type="ECO:0000256" key="2">
    <source>
        <dbReference type="SAM" id="MobiDB-lite"/>
    </source>
</evidence>
<feature type="region of interest" description="Disordered" evidence="2">
    <location>
        <begin position="608"/>
        <end position="735"/>
    </location>
</feature>
<dbReference type="GO" id="GO:0006357">
    <property type="term" value="P:regulation of transcription by RNA polymerase II"/>
    <property type="evidence" value="ECO:0007669"/>
    <property type="project" value="TreeGrafter"/>
</dbReference>
<dbReference type="Proteomes" id="UP000009328">
    <property type="component" value="Unassembled WGS sequence"/>
</dbReference>
<dbReference type="PANTHER" id="PTHR39147">
    <property type="entry name" value="PROTEIN SPT21"/>
    <property type="match status" value="1"/>
</dbReference>
<dbReference type="GO" id="GO:0030466">
    <property type="term" value="P:silent mating-type cassette heterochromatin formation"/>
    <property type="evidence" value="ECO:0007669"/>
    <property type="project" value="TreeGrafter"/>
</dbReference>
<dbReference type="Pfam" id="PF25823">
    <property type="entry name" value="Ams2-SPT21_N"/>
    <property type="match status" value="1"/>
</dbReference>
<evidence type="ECO:0000259" key="3">
    <source>
        <dbReference type="PROSITE" id="PS50114"/>
    </source>
</evidence>
<evidence type="ECO:0000256" key="1">
    <source>
        <dbReference type="PROSITE-ProRule" id="PRU00094"/>
    </source>
</evidence>
<dbReference type="InterPro" id="IPR013088">
    <property type="entry name" value="Znf_NHR/GATA"/>
</dbReference>
<feature type="compositionally biased region" description="Polar residues" evidence="2">
    <location>
        <begin position="240"/>
        <end position="249"/>
    </location>
</feature>
<proteinExistence type="predicted"/>
<dbReference type="AlphaFoldDB" id="K0KSW7"/>
<dbReference type="InParanoid" id="K0KSW7"/>
<reference evidence="4 5" key="1">
    <citation type="journal article" date="2012" name="Eukaryot. Cell">
        <title>Draft genome sequence of Wickerhamomyces ciferrii NRRL Y-1031 F-60-10.</title>
        <authorList>
            <person name="Schneider J."/>
            <person name="Andrea H."/>
            <person name="Blom J."/>
            <person name="Jaenicke S."/>
            <person name="Ruckert C."/>
            <person name="Schorsch C."/>
            <person name="Szczepanowski R."/>
            <person name="Farwick M."/>
            <person name="Goesmann A."/>
            <person name="Puhler A."/>
            <person name="Schaffer S."/>
            <person name="Tauch A."/>
            <person name="Kohler T."/>
            <person name="Brinkrolf K."/>
        </authorList>
    </citation>
    <scope>NUCLEOTIDE SEQUENCE [LARGE SCALE GENOMIC DNA]</scope>
    <source>
        <strain evidence="5">ATCC 14091 / BCRC 22168 / CBS 111 / JCM 3599 / NBRC 0793 / NRRL Y-1031 F-60-10</strain>
    </source>
</reference>
<protein>
    <submittedName>
        <fullName evidence="4">CENP-A multicopy suppressor protein 2</fullName>
    </submittedName>
</protein>
<dbReference type="Gene3D" id="3.30.50.10">
    <property type="entry name" value="Erythroid Transcription Factor GATA-1, subunit A"/>
    <property type="match status" value="1"/>
</dbReference>
<feature type="compositionally biased region" description="Polar residues" evidence="2">
    <location>
        <begin position="661"/>
        <end position="671"/>
    </location>
</feature>
<dbReference type="EMBL" id="CAIF01000127">
    <property type="protein sequence ID" value="CCH44428.1"/>
    <property type="molecule type" value="Genomic_DNA"/>
</dbReference>
<feature type="compositionally biased region" description="Basic and acidic residues" evidence="2">
    <location>
        <begin position="710"/>
        <end position="723"/>
    </location>
</feature>
<feature type="region of interest" description="Disordered" evidence="2">
    <location>
        <begin position="168"/>
        <end position="277"/>
    </location>
</feature>
<gene>
    <name evidence="4" type="ORF">BN7_3992</name>
</gene>
<dbReference type="InterPro" id="IPR042403">
    <property type="entry name" value="Spt21/Ams2"/>
</dbReference>
<dbReference type="PROSITE" id="PS50114">
    <property type="entry name" value="GATA_ZN_FINGER_2"/>
    <property type="match status" value="1"/>
</dbReference>
<dbReference type="SUPFAM" id="SSF57716">
    <property type="entry name" value="Glucocorticoid receptor-like (DNA-binding domain)"/>
    <property type="match status" value="1"/>
</dbReference>
<dbReference type="InterPro" id="IPR057725">
    <property type="entry name" value="Ams2-SPT21_N"/>
</dbReference>
<feature type="compositionally biased region" description="Basic and acidic residues" evidence="2">
    <location>
        <begin position="362"/>
        <end position="372"/>
    </location>
</feature>
<feature type="compositionally biased region" description="Low complexity" evidence="2">
    <location>
        <begin position="262"/>
        <end position="276"/>
    </location>
</feature>
<keyword evidence="1" id="KW-0863">Zinc-finger</keyword>
<dbReference type="eggNOG" id="ENOG502QUGJ">
    <property type="taxonomic scope" value="Eukaryota"/>
</dbReference>
<feature type="compositionally biased region" description="Polar residues" evidence="2">
    <location>
        <begin position="691"/>
        <end position="709"/>
    </location>
</feature>
<feature type="region of interest" description="Disordered" evidence="2">
    <location>
        <begin position="1"/>
        <end position="20"/>
    </location>
</feature>
<dbReference type="InterPro" id="IPR000679">
    <property type="entry name" value="Znf_GATA"/>
</dbReference>
<dbReference type="GO" id="GO:0000183">
    <property type="term" value="P:rDNA heterochromatin formation"/>
    <property type="evidence" value="ECO:0007669"/>
    <property type="project" value="TreeGrafter"/>
</dbReference>
<evidence type="ECO:0000313" key="5">
    <source>
        <dbReference type="Proteomes" id="UP000009328"/>
    </source>
</evidence>
<feature type="compositionally biased region" description="Low complexity" evidence="2">
    <location>
        <begin position="169"/>
        <end position="210"/>
    </location>
</feature>
<sequence length="735" mass="83098">MRACHMPSLPEMPFEHHEDQNQGQFRRMKLKILYTLEDNTFLARSSNILNVKTLTMPIPGQRNLMTLGVVSLKEVLQPIQKSSPELFVDDSIDYSVYVKDITEEDEPFVGYGLFHKILLGQQQDTMDFDDDETLIPGRVCSNFAALLSKNSSETLEIKLRLARVVSKRSNNNNNQPQQQQQQQQQSQQQQQLQPSQQQRQSQGQIPQQQSIGSKRKNDEIYNQSPNNVNSSTSPVYPELSTFQIPQQKPQIYDHSSTKKSKQMASSSSTNSAVKASRTQSLPAFNQPLNQLHSSHLASMGYFPPSAKVFPASTIAGQIRQADEIKQHRTNYSFQVDGLDGNVTKPITVAPSNRFAPNFISSDNKKFNSKESKSNSSTTKKSRSKKQTKSNTTKTQSKNQTQSNSIKSSPAAPTLSTFKEIPKNIPECFNCQTVSAPVWRYFDTEEESKRGMYCNTCYIYLLDKGSQRPKNYYNNSNNNNELKPSSAKYTKKDSKDLNNSSNNPQQQQQQLDNGPKLHSMKHEQTSSDPVEEFQDMVSSDLDFNFGPMTDIDPLPQQKRTPQILNTEDKENIPPISIQKLSRQNSFEKMLIKSFSGVPPNMNNINSTTPNNEWLNEFFEPTPKDQDQQDSSITPKDFDNTPRDLATCNTLPCEDDTPPSQPLPQVNESNNGLNHKDSNSIDQKESNLKVSMMPSSPFNLNTQDVNTSSPETVDHTSDWLSEHTKLSSMDNEEQVSK</sequence>
<dbReference type="GO" id="GO:0043565">
    <property type="term" value="F:sequence-specific DNA binding"/>
    <property type="evidence" value="ECO:0007669"/>
    <property type="project" value="InterPro"/>
</dbReference>
<accession>K0KSW7</accession>
<feature type="compositionally biased region" description="Low complexity" evidence="2">
    <location>
        <begin position="388"/>
        <end position="408"/>
    </location>
</feature>
<organism evidence="4 5">
    <name type="scientific">Wickerhamomyces ciferrii (strain ATCC 14091 / BCRC 22168 / CBS 111 / JCM 3599 / NBRC 0793 / NRRL Y-1031 F-60-10)</name>
    <name type="common">Yeast</name>
    <name type="synonym">Pichia ciferrii</name>
    <dbReference type="NCBI Taxonomy" id="1206466"/>
    <lineage>
        <taxon>Eukaryota</taxon>
        <taxon>Fungi</taxon>
        <taxon>Dikarya</taxon>
        <taxon>Ascomycota</taxon>
        <taxon>Saccharomycotina</taxon>
        <taxon>Saccharomycetes</taxon>
        <taxon>Phaffomycetales</taxon>
        <taxon>Wickerhamomycetaceae</taxon>
        <taxon>Wickerhamomyces</taxon>
    </lineage>
</organism>
<comment type="caution">
    <text evidence="4">The sequence shown here is derived from an EMBL/GenBank/DDBJ whole genome shotgun (WGS) entry which is preliminary data.</text>
</comment>
<dbReference type="SMART" id="SM00401">
    <property type="entry name" value="ZnF_GATA"/>
    <property type="match status" value="1"/>
</dbReference>
<feature type="domain" description="GATA-type" evidence="3">
    <location>
        <begin position="426"/>
        <end position="468"/>
    </location>
</feature>
<dbReference type="HOGENOM" id="CLU_015850_0_0_1"/>
<keyword evidence="5" id="KW-1185">Reference proteome</keyword>
<name>K0KSW7_WICCF</name>
<feature type="region of interest" description="Disordered" evidence="2">
    <location>
        <begin position="470"/>
        <end position="530"/>
    </location>
</feature>